<dbReference type="OrthoDB" id="547680at2759"/>
<dbReference type="OMA" id="IAEVYLW"/>
<dbReference type="InterPro" id="IPR001759">
    <property type="entry name" value="PTX_dom"/>
</dbReference>
<organism evidence="12 13">
    <name type="scientific">Monodelphis domestica</name>
    <name type="common">Gray short-tailed opossum</name>
    <dbReference type="NCBI Taxonomy" id="13616"/>
    <lineage>
        <taxon>Eukaryota</taxon>
        <taxon>Metazoa</taxon>
        <taxon>Chordata</taxon>
        <taxon>Craniata</taxon>
        <taxon>Vertebrata</taxon>
        <taxon>Euteleostomi</taxon>
        <taxon>Mammalia</taxon>
        <taxon>Metatheria</taxon>
        <taxon>Didelphimorphia</taxon>
        <taxon>Didelphidae</taxon>
        <taxon>Monodelphis</taxon>
    </lineage>
</organism>
<dbReference type="GO" id="GO:0046872">
    <property type="term" value="F:metal ion binding"/>
    <property type="evidence" value="ECO:0007669"/>
    <property type="project" value="UniProtKB-KW"/>
</dbReference>
<evidence type="ECO:0000256" key="10">
    <source>
        <dbReference type="RuleBase" id="RU362112"/>
    </source>
</evidence>
<dbReference type="PANTHER" id="PTHR45869">
    <property type="entry name" value="C-REACTIVE PROTEIN-RELATED"/>
    <property type="match status" value="1"/>
</dbReference>
<name>A0A5F8G9C1_MONDO</name>
<dbReference type="AlphaFoldDB" id="A0A5F8G9C1"/>
<evidence type="ECO:0000256" key="2">
    <source>
        <dbReference type="ARBA" id="ARBA00022525"/>
    </source>
</evidence>
<comment type="similarity">
    <text evidence="8 10">Belongs to the pentraxin family.</text>
</comment>
<feature type="chain" id="PRO_5023962125" description="Pentraxin family member" evidence="10">
    <location>
        <begin position="20"/>
        <end position="239"/>
    </location>
</feature>
<reference evidence="12 13" key="1">
    <citation type="journal article" date="2007" name="Nature">
        <title>Genome of the marsupial Monodelphis domestica reveals innovation in non-coding sequences.</title>
        <authorList>
            <person name="Mikkelsen T.S."/>
            <person name="Wakefield M.J."/>
            <person name="Aken B."/>
            <person name="Amemiya C.T."/>
            <person name="Chang J.L."/>
            <person name="Duke S."/>
            <person name="Garber M."/>
            <person name="Gentles A.J."/>
            <person name="Goodstadt L."/>
            <person name="Heger A."/>
            <person name="Jurka J."/>
            <person name="Kamal M."/>
            <person name="Mauceli E."/>
            <person name="Searle S.M."/>
            <person name="Sharpe T."/>
            <person name="Baker M.L."/>
            <person name="Batzer M.A."/>
            <person name="Benos P.V."/>
            <person name="Belov K."/>
            <person name="Clamp M."/>
            <person name="Cook A."/>
            <person name="Cuff J."/>
            <person name="Das R."/>
            <person name="Davidow L."/>
            <person name="Deakin J.E."/>
            <person name="Fazzari M.J."/>
            <person name="Glass J.L."/>
            <person name="Grabherr M."/>
            <person name="Greally J.M."/>
            <person name="Gu W."/>
            <person name="Hore T.A."/>
            <person name="Huttley G.A."/>
            <person name="Kleber M."/>
            <person name="Jirtle R.L."/>
            <person name="Koina E."/>
            <person name="Lee J.T."/>
            <person name="Mahony S."/>
            <person name="Marra M.A."/>
            <person name="Miller R.D."/>
            <person name="Nicholls R.D."/>
            <person name="Oda M."/>
            <person name="Papenfuss A.T."/>
            <person name="Parra Z.E."/>
            <person name="Pollock D.D."/>
            <person name="Ray D.A."/>
            <person name="Schein J.E."/>
            <person name="Speed T.P."/>
            <person name="Thompson K."/>
            <person name="VandeBerg J.L."/>
            <person name="Wade C.M."/>
            <person name="Walker J.A."/>
            <person name="Waters P.D."/>
            <person name="Webber C."/>
            <person name="Weidman J.R."/>
            <person name="Xie X."/>
            <person name="Zody M.C."/>
            <person name="Baldwin J."/>
            <person name="Abdouelleil A."/>
            <person name="Abdulkadir J."/>
            <person name="Abebe A."/>
            <person name="Abera B."/>
            <person name="Abreu J."/>
            <person name="Acer S.C."/>
            <person name="Aftuck L."/>
            <person name="Alexander A."/>
            <person name="An P."/>
            <person name="Anderson E."/>
            <person name="Anderson S."/>
            <person name="Arachi H."/>
            <person name="Azer M."/>
            <person name="Bachantsang P."/>
            <person name="Barry A."/>
            <person name="Bayul T."/>
            <person name="Berlin A."/>
            <person name="Bessette D."/>
            <person name="Bloom T."/>
            <person name="Bloom T."/>
            <person name="Boguslavskiy L."/>
            <person name="Bonnet C."/>
            <person name="Boukhgalter B."/>
            <person name="Bourzgui I."/>
            <person name="Brown A."/>
            <person name="Cahill P."/>
            <person name="Channer S."/>
            <person name="Cheshatsang Y."/>
            <person name="Chuda L."/>
            <person name="Citroen M."/>
            <person name="Collymore A."/>
            <person name="Cooke P."/>
            <person name="Costello M."/>
            <person name="D'Aco K."/>
            <person name="Daza R."/>
            <person name="De Haan G."/>
            <person name="DeGray S."/>
            <person name="DeMaso C."/>
            <person name="Dhargay N."/>
            <person name="Dooley K."/>
            <person name="Dooley E."/>
            <person name="Doricent M."/>
            <person name="Dorje P."/>
            <person name="Dorjee K."/>
            <person name="Dupes A."/>
            <person name="Elong R."/>
            <person name="Falk J."/>
            <person name="Farina A."/>
            <person name="Faro S."/>
            <person name="Ferguson D."/>
            <person name="Fisher S."/>
            <person name="Foley C.D."/>
            <person name="Franke A."/>
            <person name="Friedrich D."/>
            <person name="Gadbois L."/>
            <person name="Gearin G."/>
            <person name="Gearin C.R."/>
            <person name="Giannoukos G."/>
            <person name="Goode T."/>
            <person name="Graham J."/>
            <person name="Grandbois E."/>
            <person name="Grewal S."/>
            <person name="Gyaltsen K."/>
            <person name="Hafez N."/>
            <person name="Hagos B."/>
            <person name="Hall J."/>
            <person name="Henson C."/>
            <person name="Hollinger A."/>
            <person name="Honan T."/>
            <person name="Huard M.D."/>
            <person name="Hughes L."/>
            <person name="Hurhula B."/>
            <person name="Husby M.E."/>
            <person name="Kamat A."/>
            <person name="Kanga B."/>
            <person name="Kashin S."/>
            <person name="Khazanovich D."/>
            <person name="Kisner P."/>
            <person name="Lance K."/>
            <person name="Lara M."/>
            <person name="Lee W."/>
            <person name="Lennon N."/>
            <person name="Letendre F."/>
            <person name="LeVine R."/>
            <person name="Lipovsky A."/>
            <person name="Liu X."/>
            <person name="Liu J."/>
            <person name="Liu S."/>
            <person name="Lokyitsang T."/>
            <person name="Lokyitsang Y."/>
            <person name="Lubonja R."/>
            <person name="Lui A."/>
            <person name="MacDonald P."/>
            <person name="Magnisalis V."/>
            <person name="Maru K."/>
            <person name="Matthews C."/>
            <person name="McCusker W."/>
            <person name="McDonough S."/>
            <person name="Mehta T."/>
            <person name="Meldrim J."/>
            <person name="Meneus L."/>
            <person name="Mihai O."/>
            <person name="Mihalev A."/>
            <person name="Mihova T."/>
            <person name="Mittelman R."/>
            <person name="Mlenga V."/>
            <person name="Montmayeur A."/>
            <person name="Mulrain L."/>
            <person name="Navidi A."/>
            <person name="Naylor J."/>
            <person name="Negash T."/>
            <person name="Nguyen T."/>
            <person name="Nguyen N."/>
            <person name="Nicol R."/>
            <person name="Norbu C."/>
            <person name="Norbu N."/>
            <person name="Novod N."/>
            <person name="O'Neill B."/>
            <person name="Osman S."/>
            <person name="Markiewicz E."/>
            <person name="Oyono O.L."/>
            <person name="Patti C."/>
            <person name="Phunkhang P."/>
            <person name="Pierre F."/>
            <person name="Priest M."/>
            <person name="Raghuraman S."/>
            <person name="Rege F."/>
            <person name="Reyes R."/>
            <person name="Rise C."/>
            <person name="Rogov P."/>
            <person name="Ross K."/>
            <person name="Ryan E."/>
            <person name="Settipalli S."/>
            <person name="Shea T."/>
            <person name="Sherpa N."/>
            <person name="Shi L."/>
            <person name="Shih D."/>
            <person name="Sparrow T."/>
            <person name="Spaulding J."/>
            <person name="Stalker J."/>
            <person name="Stange-Thomann N."/>
            <person name="Stavropoulos S."/>
            <person name="Stone C."/>
            <person name="Strader C."/>
            <person name="Tesfaye S."/>
            <person name="Thomson T."/>
            <person name="Thoulutsang Y."/>
            <person name="Thoulutsang D."/>
            <person name="Topham K."/>
            <person name="Topping I."/>
            <person name="Tsamla T."/>
            <person name="Vassiliev H."/>
            <person name="Vo A."/>
            <person name="Wangchuk T."/>
            <person name="Wangdi T."/>
            <person name="Weiand M."/>
            <person name="Wilkinson J."/>
            <person name="Wilson A."/>
            <person name="Yadav S."/>
            <person name="Young G."/>
            <person name="Yu Q."/>
            <person name="Zembek L."/>
            <person name="Zhong D."/>
            <person name="Zimmer A."/>
            <person name="Zwirko Z."/>
            <person name="Jaffe D.B."/>
            <person name="Alvarez P."/>
            <person name="Brockman W."/>
            <person name="Butler J."/>
            <person name="Chin C."/>
            <person name="Gnerre S."/>
            <person name="MacCallum I."/>
            <person name="Graves J.A."/>
            <person name="Ponting C.P."/>
            <person name="Breen M."/>
            <person name="Samollow P.B."/>
            <person name="Lander E.S."/>
            <person name="Lindblad-Toh K."/>
        </authorList>
    </citation>
    <scope>NUCLEOTIDE SEQUENCE [LARGE SCALE GENOMIC DNA]</scope>
</reference>
<evidence type="ECO:0000256" key="9">
    <source>
        <dbReference type="PROSITE-ProRule" id="PRU01172"/>
    </source>
</evidence>
<proteinExistence type="inferred from homology"/>
<keyword evidence="3 10" id="KW-0479">Metal-binding</keyword>
<evidence type="ECO:0000256" key="1">
    <source>
        <dbReference type="ARBA" id="ARBA00004613"/>
    </source>
</evidence>
<feature type="disulfide bond" evidence="9">
    <location>
        <begin position="75"/>
        <end position="134"/>
    </location>
</feature>
<dbReference type="Gene3D" id="2.60.120.200">
    <property type="match status" value="1"/>
</dbReference>
<dbReference type="InParanoid" id="A0A5F8G9C1"/>
<dbReference type="PRINTS" id="PR00895">
    <property type="entry name" value="PENTAXIN"/>
</dbReference>
<evidence type="ECO:0000256" key="4">
    <source>
        <dbReference type="ARBA" id="ARBA00022729"/>
    </source>
</evidence>
<dbReference type="SUPFAM" id="SSF49899">
    <property type="entry name" value="Concanavalin A-like lectins/glucanases"/>
    <property type="match status" value="1"/>
</dbReference>
<keyword evidence="4 10" id="KW-0732">Signal</keyword>
<dbReference type="Proteomes" id="UP000002280">
    <property type="component" value="Chromosome 2"/>
</dbReference>
<evidence type="ECO:0000256" key="3">
    <source>
        <dbReference type="ARBA" id="ARBA00022723"/>
    </source>
</evidence>
<dbReference type="PROSITE" id="PS51828">
    <property type="entry name" value="PTX_2"/>
    <property type="match status" value="1"/>
</dbReference>
<sequence length="239" mass="27242">MEKWLLWTLLLITFSRTMALTENHEEENKERQLLPTQSLYKDLHRKVFLFPASSADSYVTLSPLKNTELQNFTVCLWTYTELTRGYSVFSYATQASTNEILLFRDSVGQYSLTVGSEEVTFQVQEPSFTPINICATWASASGVAEIWVDGIPLVRKVLKQGYTLSANAMIILGQDQDSYGGGFDINQSFVGEIGNVYMWDYVVPFHEGKTDCSQANVLNWKKMKYEKMGHVIMVPQLRD</sequence>
<comment type="cofactor">
    <cofactor evidence="10">
        <name>Ca(2+)</name>
        <dbReference type="ChEBI" id="CHEBI:29108"/>
    </cofactor>
    <text evidence="10">Binds 2 calcium ions per subunit.</text>
</comment>
<dbReference type="InterPro" id="IPR013320">
    <property type="entry name" value="ConA-like_dom_sf"/>
</dbReference>
<dbReference type="GO" id="GO:0045087">
    <property type="term" value="P:innate immune response"/>
    <property type="evidence" value="ECO:0000318"/>
    <property type="project" value="GO_Central"/>
</dbReference>
<dbReference type="GeneTree" id="ENSGT01100000263515"/>
<dbReference type="InterPro" id="IPR051005">
    <property type="entry name" value="Pentraxin_domain"/>
</dbReference>
<reference evidence="12" key="3">
    <citation type="submission" date="2025-09" db="UniProtKB">
        <authorList>
            <consortium name="Ensembl"/>
        </authorList>
    </citation>
    <scope>IDENTIFICATION</scope>
</reference>
<comment type="function">
    <text evidence="7">Displays several functions associated with host defense: it promotes agglutination, bacterial capsular swelling, phagocytosis and complement fixation through its calcium-dependent binding to phosphorylcholine. Can interact with DNA and histones and may scavenge nuclear material released from damaged circulating cells.</text>
</comment>
<evidence type="ECO:0000256" key="7">
    <source>
        <dbReference type="ARBA" id="ARBA00037561"/>
    </source>
</evidence>
<accession>A0A5F8G9C1</accession>
<dbReference type="CDD" id="cd00152">
    <property type="entry name" value="PTX"/>
    <property type="match status" value="1"/>
</dbReference>
<evidence type="ECO:0000256" key="5">
    <source>
        <dbReference type="ARBA" id="ARBA00022837"/>
    </source>
</evidence>
<dbReference type="GO" id="GO:0030169">
    <property type="term" value="F:low-density lipoprotein particle binding"/>
    <property type="evidence" value="ECO:0000318"/>
    <property type="project" value="GO_Central"/>
</dbReference>
<feature type="domain" description="Pentraxin (PTX)" evidence="11">
    <location>
        <begin position="44"/>
        <end position="239"/>
    </location>
</feature>
<evidence type="ECO:0000313" key="12">
    <source>
        <dbReference type="Ensembl" id="ENSMODP00000043971.1"/>
    </source>
</evidence>
<comment type="subcellular location">
    <subcellularLocation>
        <location evidence="1 10">Secreted</location>
    </subcellularLocation>
</comment>
<dbReference type="Ensembl" id="ENSMODT00000056112.1">
    <property type="protein sequence ID" value="ENSMODP00000043971.1"/>
    <property type="gene ID" value="ENSMODG00000045089.1"/>
</dbReference>
<keyword evidence="13" id="KW-1185">Reference proteome</keyword>
<dbReference type="GeneID" id="100030117"/>
<feature type="signal peptide" evidence="10">
    <location>
        <begin position="1"/>
        <end position="19"/>
    </location>
</feature>
<dbReference type="GO" id="GO:0006953">
    <property type="term" value="P:acute-phase response"/>
    <property type="evidence" value="ECO:0000318"/>
    <property type="project" value="GO_Central"/>
</dbReference>
<evidence type="ECO:0000256" key="8">
    <source>
        <dbReference type="ARBA" id="ARBA00038102"/>
    </source>
</evidence>
<keyword evidence="5 10" id="KW-0106">Calcium</keyword>
<evidence type="ECO:0000259" key="11">
    <source>
        <dbReference type="PROSITE" id="PS51828"/>
    </source>
</evidence>
<keyword evidence="6 9" id="KW-1015">Disulfide bond</keyword>
<dbReference type="FunFam" id="2.60.120.200:FF:000070">
    <property type="entry name" value="Serum amyloid P-component"/>
    <property type="match status" value="1"/>
</dbReference>
<protein>
    <recommendedName>
        <fullName evidence="10">Pentraxin family member</fullName>
    </recommendedName>
</protein>
<keyword evidence="2" id="KW-0964">Secreted</keyword>
<dbReference type="KEGG" id="mdo:100030117"/>
<dbReference type="SMART" id="SM00159">
    <property type="entry name" value="PTX"/>
    <property type="match status" value="1"/>
</dbReference>
<reference evidence="12" key="2">
    <citation type="submission" date="2025-08" db="UniProtKB">
        <authorList>
            <consortium name="Ensembl"/>
        </authorList>
    </citation>
    <scope>IDENTIFICATION</scope>
</reference>
<dbReference type="GO" id="GO:0001849">
    <property type="term" value="F:complement component C1q complex binding"/>
    <property type="evidence" value="ECO:0000318"/>
    <property type="project" value="GO_Central"/>
</dbReference>
<dbReference type="GO" id="GO:0005615">
    <property type="term" value="C:extracellular space"/>
    <property type="evidence" value="ECO:0000318"/>
    <property type="project" value="GO_Central"/>
</dbReference>
<dbReference type="PANTHER" id="PTHR45869:SF7">
    <property type="entry name" value="C-REACTIVE PROTEIN"/>
    <property type="match status" value="1"/>
</dbReference>
<evidence type="ECO:0000256" key="6">
    <source>
        <dbReference type="ARBA" id="ARBA00023157"/>
    </source>
</evidence>
<comment type="subunit">
    <text evidence="10">Homopentamer. Pentaxin (or pentraxin) have a discoid arrangement of 5 non-covalently bound subunits.</text>
</comment>
<dbReference type="Pfam" id="PF00354">
    <property type="entry name" value="Pentaxin"/>
    <property type="match status" value="1"/>
</dbReference>
<evidence type="ECO:0000313" key="13">
    <source>
        <dbReference type="Proteomes" id="UP000002280"/>
    </source>
</evidence>